<dbReference type="InterPro" id="IPR025875">
    <property type="entry name" value="Leu-rich_rpt_4"/>
</dbReference>
<dbReference type="SMART" id="SM00369">
    <property type="entry name" value="LRR_TYP"/>
    <property type="match status" value="6"/>
</dbReference>
<dbReference type="InterPro" id="IPR032675">
    <property type="entry name" value="LRR_dom_sf"/>
</dbReference>
<keyword evidence="1" id="KW-0433">Leucine-rich repeat</keyword>
<dbReference type="PROSITE" id="PS51450">
    <property type="entry name" value="LRR"/>
    <property type="match status" value="9"/>
</dbReference>
<dbReference type="EMBL" id="UYSG01011653">
    <property type="protein sequence ID" value="VDL63211.1"/>
    <property type="molecule type" value="Genomic_DNA"/>
</dbReference>
<dbReference type="InterPro" id="IPR001611">
    <property type="entry name" value="Leu-rich_rpt"/>
</dbReference>
<dbReference type="PANTHER" id="PTHR46652:SF3">
    <property type="entry name" value="LEUCINE-RICH REPEAT-CONTAINING PROTEIN 9"/>
    <property type="match status" value="1"/>
</dbReference>
<reference evidence="5 6" key="1">
    <citation type="submission" date="2018-11" db="EMBL/GenBank/DDBJ databases">
        <authorList>
            <consortium name="Pathogen Informatics"/>
        </authorList>
    </citation>
    <scope>NUCLEOTIDE SEQUENCE [LARGE SCALE GENOMIC DNA]</scope>
</reference>
<feature type="region of interest" description="Disordered" evidence="3">
    <location>
        <begin position="738"/>
        <end position="763"/>
    </location>
</feature>
<protein>
    <recommendedName>
        <fullName evidence="4">Mon2/Sec7/BIG1-like HDS domain-containing protein</fullName>
    </recommendedName>
</protein>
<name>A0A3P7BQN4_HYMDI</name>
<dbReference type="Pfam" id="PF09324">
    <property type="entry name" value="Sec7-like_HDS"/>
    <property type="match status" value="1"/>
</dbReference>
<proteinExistence type="predicted"/>
<dbReference type="SMART" id="SM00365">
    <property type="entry name" value="LRR_SD22"/>
    <property type="match status" value="10"/>
</dbReference>
<feature type="region of interest" description="Disordered" evidence="3">
    <location>
        <begin position="1696"/>
        <end position="1728"/>
    </location>
</feature>
<dbReference type="Proteomes" id="UP000274504">
    <property type="component" value="Unassembled WGS sequence"/>
</dbReference>
<evidence type="ECO:0000259" key="4">
    <source>
        <dbReference type="Pfam" id="PF09324"/>
    </source>
</evidence>
<dbReference type="OrthoDB" id="7451790at2759"/>
<feature type="compositionally biased region" description="Acidic residues" evidence="3">
    <location>
        <begin position="1715"/>
        <end position="1728"/>
    </location>
</feature>
<dbReference type="Gene3D" id="3.80.10.10">
    <property type="entry name" value="Ribonuclease Inhibitor"/>
    <property type="match status" value="2"/>
</dbReference>
<dbReference type="PANTHER" id="PTHR46652">
    <property type="entry name" value="LEUCINE-RICH REPEAT AND IQ DOMAIN-CONTAINING PROTEIN 1-RELATED"/>
    <property type="match status" value="1"/>
</dbReference>
<dbReference type="InterPro" id="IPR003591">
    <property type="entry name" value="Leu-rich_rpt_typical-subtyp"/>
</dbReference>
<keyword evidence="2" id="KW-0677">Repeat</keyword>
<evidence type="ECO:0000256" key="2">
    <source>
        <dbReference type="ARBA" id="ARBA00022737"/>
    </source>
</evidence>
<accession>A0A3P7BQN4</accession>
<evidence type="ECO:0000313" key="5">
    <source>
        <dbReference type="EMBL" id="VDL63211.1"/>
    </source>
</evidence>
<dbReference type="Gene3D" id="1.10.1000.11">
    <property type="entry name" value="Arf Nucleotide-binding Site Opener,domain 2"/>
    <property type="match status" value="1"/>
</dbReference>
<dbReference type="Pfam" id="PF12799">
    <property type="entry name" value="LRR_4"/>
    <property type="match status" value="3"/>
</dbReference>
<evidence type="ECO:0000256" key="3">
    <source>
        <dbReference type="SAM" id="MobiDB-lite"/>
    </source>
</evidence>
<organism evidence="5 6">
    <name type="scientific">Hymenolepis diminuta</name>
    <name type="common">Rat tapeworm</name>
    <dbReference type="NCBI Taxonomy" id="6216"/>
    <lineage>
        <taxon>Eukaryota</taxon>
        <taxon>Metazoa</taxon>
        <taxon>Spiralia</taxon>
        <taxon>Lophotrochozoa</taxon>
        <taxon>Platyhelminthes</taxon>
        <taxon>Cestoda</taxon>
        <taxon>Eucestoda</taxon>
        <taxon>Cyclophyllidea</taxon>
        <taxon>Hymenolepididae</taxon>
        <taxon>Hymenolepis</taxon>
    </lineage>
</organism>
<feature type="domain" description="Mon2/Sec7/BIG1-like HDS" evidence="4">
    <location>
        <begin position="661"/>
        <end position="720"/>
    </location>
</feature>
<evidence type="ECO:0000256" key="1">
    <source>
        <dbReference type="ARBA" id="ARBA00022614"/>
    </source>
</evidence>
<dbReference type="InterPro" id="IPR023394">
    <property type="entry name" value="Sec7_C_sf"/>
</dbReference>
<evidence type="ECO:0000313" key="6">
    <source>
        <dbReference type="Proteomes" id="UP000274504"/>
    </source>
</evidence>
<sequence length="2030" mass="225943">MEVDRWAAHDYLLSLMKTIPSLLDAQSIIEVDNLLLEFSSAYCKERRSSVSGGVLSPSDAADFADDAQIYDVNGTLLNADAVYSATISALALNFRLLQAGFYSNNSKTTSEIMTESAFLDSILGAGLTLYVSETWLSQVYRGIRHQDILGSSGLSPKLLRGPMIGEDDQPLRGSCLVEVLIEFDGIGWSFDRAVKSSSDDKDGVFEKVVDDRATEVREWVGEVLVSRILLAGWQRIVETLINTIALAGMPVDASSTGFASFFAARQPSMIPVNHVKENSEAKDAPLLQRLLSLFYTTEEEAAKQGAQIRELGSTLSASLHSLQHLALLASSSSSEALRTQCCSVFALLTETARAASIAAAGNNSHSSILTDRLHSAHALGIHVVFNNALRLGCQSPDCWLHLLNACQFVREMNQAYLASMCNTEPTDAEKSELSGISQCFLHFSAETSKNCDLPDLIQSFCVANAGISDCLTVEQTGVVLSALSAQVDQIFDTAAEVLSLPALMDFIYYILQASGAELAARAQAHSPSPPETKQASNLKQAVISVKDEIFKVAKRQIVSFSGDGKVSDKERKAVKSQSPCMFLHILSRLLLKVIRSPKRPLLHLLRAWTLVSQHLVDACCFSSMCELSSSVEADAEKLLVSQRALTCLHECTVNTITTRLELPYFNTNEVFCKPFEILLRLEMCDGELQDRIISCIAEVVQSCNSALHSGWRPIFAALRSIKVPFLAGVEKSDQSVTPVHSTANYTDDADQNDSEVKSDVDTSTQALKTPNRMRISTVLEIFLFTDDVSVFCNIAVDCVRCLLRYLCAGELDYIYVDASPVREQPNNAAENAFGSVDEQTQTVSKVDTTDETSWALSKATLQLLRRCCEILGYIWCSVANASSSGTPLPTIDYVLRSAKRQAHIIAGGPPQLNLLPSVRSFASPILHERIKNLTPWFTPNRFFEPTFHTKDPVDPDLCTLRSLDDIDQPSGVLHLWFLTLEGIVMAIWDCNLRVHRIIYDEFTSLLNECAEKICGEKEVPTSRITDGIEREEVESRSITIGPSFAVFVVNHVLMPRLQVAVSSNALTGATNEYSKLDSTEFQGNNFLFSSFEKQQDESVLANDTGNDSVVLSKLSFVISQTTQLISSLIIRYQQKNANPSGKVVGMNLMLHQFLNALVDCISMRNERISRLATSCLRHLLISTGLYLTTHQWEIAIGHLEEAFRACLFPIHALSTIYMDRANRLLPQDSGLQLANLQPISASNKLRQLALRLFQLADQLDESAEKARDSSYEDESEKFEQSPYAFEFRIFPLCTHEKGRPPLDIIPLSSIISSLVNISLLIHIIGELLLNKGGEEIENSIPKYVQKLLIFDSSLNSNIFDRDTGKLKSLTTSLNTLEFFTLLPLRSGLQLLNCLADSYTAFFEFDQCNGMKKLIQRLLKLQSPANLYQYSHLTTMALQIILQQIVQKGLATNFCSQLSDGIKNSFGDFDENLQKLRVDNFRRLPIQVPIGITRGEFVSPLPWLKQLIPDQKSPHKFEQYAHLLAGLSTHLTQFYLYLLDAENREQLTNGSPIKRADSTTTGIVYTTEQSEPNRKKKSRVKTLLSSPHRFTRDVSTTTALLAMNGRVGRGCLTEDKSAHIASLAESLAVLPEGFMALASALETAPTNSPPPLPSISAFSALEGVFTYNVARLIAVAEHTSLRKALATWEKTETMSEGDGVLKVGNNPIETTHSAEGENDEESEQSSFEIDELELSDRETEDIDVNHRRIKCISKLETIPNARKLCLRNNLIKVIENLEPLAEILEDLDLYDNQITKIENLDCLKVIEILDLSYNRIRMIENLDSLKNLTKLYLVNNKISTIENLSGLHNLTMLELGSNKIRKLENLNSFPNLEELFVGNNKITKLEGLDNLPKLRILSIQCNRITKLEGLDKLVNLEELYISFNGISKIEGLDNLTNLQTLELAKNRICRIENIGHLHKLEEFWFNDNLVSDWDQIEVLVPMKQLKTLYMERNPIYFAPSSNVMDSAYRRKILLLLPWLRQLDATLTGVGL</sequence>
<gene>
    <name evidence="5" type="ORF">HDID_LOCUS10380</name>
</gene>
<dbReference type="SUPFAM" id="SSF52058">
    <property type="entry name" value="L domain-like"/>
    <property type="match status" value="1"/>
</dbReference>
<dbReference type="InterPro" id="IPR050836">
    <property type="entry name" value="SDS22/Internalin_LRR"/>
</dbReference>
<dbReference type="InterPro" id="IPR015403">
    <property type="entry name" value="Mon2/Sec7/BIG1-like_HDS"/>
</dbReference>